<keyword evidence="2" id="KW-0547">Nucleotide-binding</keyword>
<evidence type="ECO:0000256" key="1">
    <source>
        <dbReference type="ARBA" id="ARBA00010378"/>
    </source>
</evidence>
<reference evidence="6 7" key="1">
    <citation type="submission" date="2018-08" db="EMBL/GenBank/DDBJ databases">
        <title>A genome reference for cultivated species of the human gut microbiota.</title>
        <authorList>
            <person name="Zou Y."/>
            <person name="Xue W."/>
            <person name="Luo G."/>
        </authorList>
    </citation>
    <scope>NUCLEOTIDE SEQUENCE [LARGE SCALE GENOMIC DNA]</scope>
    <source>
        <strain evidence="6 7">OM07-13</strain>
    </source>
</reference>
<dbReference type="PANTHER" id="PTHR43392">
    <property type="entry name" value="AAA-TYPE ATPASE FAMILY PROTEIN / ANKYRIN REPEAT FAMILY PROTEIN"/>
    <property type="match status" value="1"/>
</dbReference>
<dbReference type="Gene3D" id="3.40.50.300">
    <property type="entry name" value="P-loop containing nucleotide triphosphate hydrolases"/>
    <property type="match status" value="1"/>
</dbReference>
<evidence type="ECO:0000313" key="7">
    <source>
        <dbReference type="Proteomes" id="UP000260758"/>
    </source>
</evidence>
<dbReference type="Pfam" id="PF00004">
    <property type="entry name" value="AAA"/>
    <property type="match status" value="1"/>
</dbReference>
<dbReference type="CDD" id="cd00009">
    <property type="entry name" value="AAA"/>
    <property type="match status" value="1"/>
</dbReference>
<dbReference type="FunFam" id="3.40.50.300:FF:000216">
    <property type="entry name" value="Type VII secretion ATPase EccA"/>
    <property type="match status" value="1"/>
</dbReference>
<dbReference type="RefSeq" id="WP_117718677.1">
    <property type="nucleotide sequence ID" value="NZ_QSTP01000005.1"/>
</dbReference>
<protein>
    <submittedName>
        <fullName evidence="6">AAA family ATPase</fullName>
    </submittedName>
</protein>
<proteinExistence type="inferred from homology"/>
<gene>
    <name evidence="6" type="ORF">DXB99_06420</name>
</gene>
<dbReference type="SMART" id="SM00382">
    <property type="entry name" value="AAA"/>
    <property type="match status" value="1"/>
</dbReference>
<evidence type="ECO:0000256" key="2">
    <source>
        <dbReference type="ARBA" id="ARBA00022741"/>
    </source>
</evidence>
<dbReference type="Gene3D" id="1.10.8.60">
    <property type="match status" value="1"/>
</dbReference>
<keyword evidence="3" id="KW-0067">ATP-binding</keyword>
<dbReference type="GO" id="GO:0016887">
    <property type="term" value="F:ATP hydrolysis activity"/>
    <property type="evidence" value="ECO:0007669"/>
    <property type="project" value="InterPro"/>
</dbReference>
<dbReference type="Proteomes" id="UP000260758">
    <property type="component" value="Unassembled WGS sequence"/>
</dbReference>
<dbReference type="InterPro" id="IPR000641">
    <property type="entry name" value="CbxX/CfxQ"/>
</dbReference>
<dbReference type="AlphaFoldDB" id="A0A3E4YBX2"/>
<feature type="transmembrane region" description="Helical" evidence="4">
    <location>
        <begin position="12"/>
        <end position="33"/>
    </location>
</feature>
<dbReference type="PRINTS" id="PR00819">
    <property type="entry name" value="CBXCFQXSUPER"/>
</dbReference>
<organism evidence="6 7">
    <name type="scientific">Agathobacter rectalis</name>
    <dbReference type="NCBI Taxonomy" id="39491"/>
    <lineage>
        <taxon>Bacteria</taxon>
        <taxon>Bacillati</taxon>
        <taxon>Bacillota</taxon>
        <taxon>Clostridia</taxon>
        <taxon>Lachnospirales</taxon>
        <taxon>Lachnospiraceae</taxon>
        <taxon>Agathobacter</taxon>
    </lineage>
</organism>
<comment type="similarity">
    <text evidence="1">Belongs to the CbxX/CfxQ family.</text>
</comment>
<dbReference type="InterPro" id="IPR027417">
    <property type="entry name" value="P-loop_NTPase"/>
</dbReference>
<keyword evidence="4" id="KW-0472">Membrane</keyword>
<dbReference type="SUPFAM" id="SSF52540">
    <property type="entry name" value="P-loop containing nucleoside triphosphate hydrolases"/>
    <property type="match status" value="1"/>
</dbReference>
<keyword evidence="4" id="KW-1133">Transmembrane helix</keyword>
<comment type="caution">
    <text evidence="6">The sequence shown here is derived from an EMBL/GenBank/DDBJ whole genome shotgun (WGS) entry which is preliminary data.</text>
</comment>
<evidence type="ECO:0000313" key="6">
    <source>
        <dbReference type="EMBL" id="RGM72168.1"/>
    </source>
</evidence>
<keyword evidence="4" id="KW-0812">Transmembrane</keyword>
<dbReference type="InterPro" id="IPR003593">
    <property type="entry name" value="AAA+_ATPase"/>
</dbReference>
<dbReference type="InterPro" id="IPR050773">
    <property type="entry name" value="CbxX/CfxQ_RuBisCO_ESX"/>
</dbReference>
<dbReference type="InterPro" id="IPR041627">
    <property type="entry name" value="AAA_lid_6"/>
</dbReference>
<sequence length="383" mass="43824">MKNPKLKYNLWFCVGILCVLNTVVCLVLLANNFASYNNIQRILLFIGACTVFLLKPIDRIMKDWKLSAEYDEFGMKKKQSRFDFTKDEQRQIDMNQTANMERIIGKSTLKSITKQGSKNPEKDLNELIGLAPVKDKVNEMVARMKFERTDLKKKGSNNALSGRHMVFYGSPGTGKTTVARIITGFLYKYGYIKENKVIEVDGNFLKAGSLGDTTIKTKVLIRQAYGGVLFIDEAYSLGESEFGEQAIATLIKEMEDNRDKFIIILAGYTKNMKELIKTNPGFASRIKEYISFPDYDETEMRQIFLYMAGQQNFAIDQDTYDVFDVRMSKERPLMTFGNARTVRSILDEAIDLHALNYINKKIDASNKFKLMPCDIKPTPKEIF</sequence>
<feature type="domain" description="AAA+ ATPase" evidence="5">
    <location>
        <begin position="161"/>
        <end position="294"/>
    </location>
</feature>
<dbReference type="InterPro" id="IPR003959">
    <property type="entry name" value="ATPase_AAA_core"/>
</dbReference>
<dbReference type="Pfam" id="PF17866">
    <property type="entry name" value="AAA_lid_6"/>
    <property type="match status" value="1"/>
</dbReference>
<dbReference type="GO" id="GO:0005524">
    <property type="term" value="F:ATP binding"/>
    <property type="evidence" value="ECO:0007669"/>
    <property type="project" value="UniProtKB-KW"/>
</dbReference>
<dbReference type="PANTHER" id="PTHR43392:SF2">
    <property type="entry name" value="AAA-TYPE ATPASE FAMILY PROTEIN _ ANKYRIN REPEAT FAMILY PROTEIN"/>
    <property type="match status" value="1"/>
</dbReference>
<evidence type="ECO:0000259" key="5">
    <source>
        <dbReference type="SMART" id="SM00382"/>
    </source>
</evidence>
<accession>A0A3E4YBX2</accession>
<name>A0A3E4YBX2_9FIRM</name>
<evidence type="ECO:0000256" key="3">
    <source>
        <dbReference type="ARBA" id="ARBA00022840"/>
    </source>
</evidence>
<evidence type="ECO:0000256" key="4">
    <source>
        <dbReference type="SAM" id="Phobius"/>
    </source>
</evidence>
<dbReference type="EMBL" id="QSTP01000005">
    <property type="protein sequence ID" value="RGM72168.1"/>
    <property type="molecule type" value="Genomic_DNA"/>
</dbReference>